<protein>
    <submittedName>
        <fullName evidence="1">Uncharacterized protein</fullName>
    </submittedName>
</protein>
<proteinExistence type="predicted"/>
<sequence>MVASMSSTLAYPFHFTHGAPGGFTQVCPSDHDVQSFVLNDYHGRVVASRSISQRNFGYRGRCTGIIASLLSQIRVSTWRCRLTMQAYSSRGSRPSPQLTLGL</sequence>
<evidence type="ECO:0000313" key="2">
    <source>
        <dbReference type="Proteomes" id="UP000053989"/>
    </source>
</evidence>
<organism evidence="1 2">
    <name type="scientific">Scleroderma citrinum Foug A</name>
    <dbReference type="NCBI Taxonomy" id="1036808"/>
    <lineage>
        <taxon>Eukaryota</taxon>
        <taxon>Fungi</taxon>
        <taxon>Dikarya</taxon>
        <taxon>Basidiomycota</taxon>
        <taxon>Agaricomycotina</taxon>
        <taxon>Agaricomycetes</taxon>
        <taxon>Agaricomycetidae</taxon>
        <taxon>Boletales</taxon>
        <taxon>Sclerodermatineae</taxon>
        <taxon>Sclerodermataceae</taxon>
        <taxon>Scleroderma</taxon>
    </lineage>
</organism>
<reference evidence="2" key="2">
    <citation type="submission" date="2015-01" db="EMBL/GenBank/DDBJ databases">
        <title>Evolutionary Origins and Diversification of the Mycorrhizal Mutualists.</title>
        <authorList>
            <consortium name="DOE Joint Genome Institute"/>
            <consortium name="Mycorrhizal Genomics Consortium"/>
            <person name="Kohler A."/>
            <person name="Kuo A."/>
            <person name="Nagy L.G."/>
            <person name="Floudas D."/>
            <person name="Copeland A."/>
            <person name="Barry K.W."/>
            <person name="Cichocki N."/>
            <person name="Veneault-Fourrey C."/>
            <person name="LaButti K."/>
            <person name="Lindquist E.A."/>
            <person name="Lipzen A."/>
            <person name="Lundell T."/>
            <person name="Morin E."/>
            <person name="Murat C."/>
            <person name="Riley R."/>
            <person name="Ohm R."/>
            <person name="Sun H."/>
            <person name="Tunlid A."/>
            <person name="Henrissat B."/>
            <person name="Grigoriev I.V."/>
            <person name="Hibbett D.S."/>
            <person name="Martin F."/>
        </authorList>
    </citation>
    <scope>NUCLEOTIDE SEQUENCE [LARGE SCALE GENOMIC DNA]</scope>
    <source>
        <strain evidence="2">Foug A</strain>
    </source>
</reference>
<keyword evidence="2" id="KW-1185">Reference proteome</keyword>
<dbReference type="Proteomes" id="UP000053989">
    <property type="component" value="Unassembled WGS sequence"/>
</dbReference>
<dbReference type="EMBL" id="KN822031">
    <property type="protein sequence ID" value="KIM63995.1"/>
    <property type="molecule type" value="Genomic_DNA"/>
</dbReference>
<dbReference type="AlphaFoldDB" id="A0A0C3DTP2"/>
<evidence type="ECO:0000313" key="1">
    <source>
        <dbReference type="EMBL" id="KIM63995.1"/>
    </source>
</evidence>
<dbReference type="HOGENOM" id="CLU_2279142_0_0_1"/>
<name>A0A0C3DTP2_9AGAM</name>
<reference evidence="1 2" key="1">
    <citation type="submission" date="2014-04" db="EMBL/GenBank/DDBJ databases">
        <authorList>
            <consortium name="DOE Joint Genome Institute"/>
            <person name="Kuo A."/>
            <person name="Kohler A."/>
            <person name="Nagy L.G."/>
            <person name="Floudas D."/>
            <person name="Copeland A."/>
            <person name="Barry K.W."/>
            <person name="Cichocki N."/>
            <person name="Veneault-Fourrey C."/>
            <person name="LaButti K."/>
            <person name="Lindquist E.A."/>
            <person name="Lipzen A."/>
            <person name="Lundell T."/>
            <person name="Morin E."/>
            <person name="Murat C."/>
            <person name="Sun H."/>
            <person name="Tunlid A."/>
            <person name="Henrissat B."/>
            <person name="Grigoriev I.V."/>
            <person name="Hibbett D.S."/>
            <person name="Martin F."/>
            <person name="Nordberg H.P."/>
            <person name="Cantor M.N."/>
            <person name="Hua S.X."/>
        </authorList>
    </citation>
    <scope>NUCLEOTIDE SEQUENCE [LARGE SCALE GENOMIC DNA]</scope>
    <source>
        <strain evidence="1 2">Foug A</strain>
    </source>
</reference>
<gene>
    <name evidence="1" type="ORF">SCLCIDRAFT_1169759</name>
</gene>
<accession>A0A0C3DTP2</accession>
<dbReference type="InParanoid" id="A0A0C3DTP2"/>